<dbReference type="InterPro" id="IPR002491">
    <property type="entry name" value="ABC_transptr_periplasmic_BD"/>
</dbReference>
<feature type="compositionally biased region" description="Low complexity" evidence="5">
    <location>
        <begin position="29"/>
        <end position="60"/>
    </location>
</feature>
<comment type="caution">
    <text evidence="8">The sequence shown here is derived from an EMBL/GenBank/DDBJ whole genome shotgun (WGS) entry which is preliminary data.</text>
</comment>
<name>A0A841TY89_9BACL</name>
<dbReference type="PROSITE" id="PS50983">
    <property type="entry name" value="FE_B12_PBP"/>
    <property type="match status" value="1"/>
</dbReference>
<dbReference type="RefSeq" id="WP_185135112.1">
    <property type="nucleotide sequence ID" value="NZ_BORM01000056.1"/>
</dbReference>
<evidence type="ECO:0000256" key="2">
    <source>
        <dbReference type="ARBA" id="ARBA00008814"/>
    </source>
</evidence>
<proteinExistence type="inferred from homology"/>
<accession>A0A841TY89</accession>
<feature type="chain" id="PRO_5038361936" evidence="6">
    <location>
        <begin position="25"/>
        <end position="329"/>
    </location>
</feature>
<keyword evidence="3" id="KW-0813">Transport</keyword>
<dbReference type="Proteomes" id="UP000553776">
    <property type="component" value="Unassembled WGS sequence"/>
</dbReference>
<dbReference type="InterPro" id="IPR051313">
    <property type="entry name" value="Bact_iron-sidero_bind"/>
</dbReference>
<gene>
    <name evidence="8" type="ORF">H7B90_06820</name>
</gene>
<evidence type="ECO:0000256" key="3">
    <source>
        <dbReference type="ARBA" id="ARBA00022448"/>
    </source>
</evidence>
<dbReference type="Pfam" id="PF01497">
    <property type="entry name" value="Peripla_BP_2"/>
    <property type="match status" value="1"/>
</dbReference>
<dbReference type="GO" id="GO:0030288">
    <property type="term" value="C:outer membrane-bounded periplasmic space"/>
    <property type="evidence" value="ECO:0007669"/>
    <property type="project" value="TreeGrafter"/>
</dbReference>
<keyword evidence="4 6" id="KW-0732">Signal</keyword>
<dbReference type="PROSITE" id="PS51257">
    <property type="entry name" value="PROKAR_LIPOPROTEIN"/>
    <property type="match status" value="1"/>
</dbReference>
<dbReference type="Gene3D" id="3.40.50.1980">
    <property type="entry name" value="Nitrogenase molybdenum iron protein domain"/>
    <property type="match status" value="2"/>
</dbReference>
<dbReference type="PANTHER" id="PTHR30532">
    <property type="entry name" value="IRON III DICITRATE-BINDING PERIPLASMIC PROTEIN"/>
    <property type="match status" value="1"/>
</dbReference>
<dbReference type="AlphaFoldDB" id="A0A841TY89"/>
<feature type="region of interest" description="Disordered" evidence="5">
    <location>
        <begin position="27"/>
        <end position="60"/>
    </location>
</feature>
<dbReference type="EMBL" id="JACJVR010000020">
    <property type="protein sequence ID" value="MBB6691113.1"/>
    <property type="molecule type" value="Genomic_DNA"/>
</dbReference>
<comment type="similarity">
    <text evidence="2">Belongs to the bacterial solute-binding protein 8 family.</text>
</comment>
<protein>
    <submittedName>
        <fullName evidence="8">Iron-hydroxamate ABC transporter substrate-binding protein</fullName>
    </submittedName>
</protein>
<dbReference type="SUPFAM" id="SSF53807">
    <property type="entry name" value="Helical backbone' metal receptor"/>
    <property type="match status" value="1"/>
</dbReference>
<reference evidence="8 9" key="1">
    <citation type="submission" date="2020-08" db="EMBL/GenBank/DDBJ databases">
        <title>Cohnella phylogeny.</title>
        <authorList>
            <person name="Dunlap C."/>
        </authorList>
    </citation>
    <scope>NUCLEOTIDE SEQUENCE [LARGE SCALE GENOMIC DNA]</scope>
    <source>
        <strain evidence="8 9">DSM 25239</strain>
    </source>
</reference>
<evidence type="ECO:0000256" key="4">
    <source>
        <dbReference type="ARBA" id="ARBA00022729"/>
    </source>
</evidence>
<evidence type="ECO:0000259" key="7">
    <source>
        <dbReference type="PROSITE" id="PS50983"/>
    </source>
</evidence>
<evidence type="ECO:0000313" key="9">
    <source>
        <dbReference type="Proteomes" id="UP000553776"/>
    </source>
</evidence>
<organism evidence="8 9">
    <name type="scientific">Cohnella xylanilytica</name>
    <dbReference type="NCBI Taxonomy" id="557555"/>
    <lineage>
        <taxon>Bacteria</taxon>
        <taxon>Bacillati</taxon>
        <taxon>Bacillota</taxon>
        <taxon>Bacilli</taxon>
        <taxon>Bacillales</taxon>
        <taxon>Paenibacillaceae</taxon>
        <taxon>Cohnella</taxon>
    </lineage>
</organism>
<dbReference type="CDD" id="cd01138">
    <property type="entry name" value="FeuA"/>
    <property type="match status" value="1"/>
</dbReference>
<feature type="domain" description="Fe/B12 periplasmic-binding" evidence="7">
    <location>
        <begin position="81"/>
        <end position="329"/>
    </location>
</feature>
<dbReference type="PANTHER" id="PTHR30532:SF26">
    <property type="entry name" value="IRON(3+)-HYDROXAMATE-BINDING PROTEIN FHUD"/>
    <property type="match status" value="1"/>
</dbReference>
<evidence type="ECO:0000256" key="1">
    <source>
        <dbReference type="ARBA" id="ARBA00004196"/>
    </source>
</evidence>
<comment type="subcellular location">
    <subcellularLocation>
        <location evidence="1">Cell envelope</location>
    </subcellularLocation>
</comment>
<evidence type="ECO:0000256" key="6">
    <source>
        <dbReference type="SAM" id="SignalP"/>
    </source>
</evidence>
<sequence>MNTKLLLPFLLIMGVILGACGNNASDNGASPSSSASSSPSASADASEPAASPSASASSSASGTITYESELGPVEVPAHPQRIVALGYAPNVLSLGGTLVGVDEWTNKSPHFTEKLKGVEVVSEDNLEKIIELDPDLIIVDATSKNIDKLKEIAPTVTFTWGKLNYLDQQIEIGKLLNKEQEAKAWADDFTKRAKAVGDEIKAKHGDNVTVSVFETDSKNFYVFGDAWARGTEILYQAMGLGMPEKVKTDALGPGYYTLSPEVLGDYAGDYIVLSRSSQGDNSFMQTETWKKIPAVKNNQVIEIDTEASTYSDPTTLEYLLNIFKEGFLQ</sequence>
<evidence type="ECO:0000313" key="8">
    <source>
        <dbReference type="EMBL" id="MBB6691113.1"/>
    </source>
</evidence>
<feature type="signal peptide" evidence="6">
    <location>
        <begin position="1"/>
        <end position="24"/>
    </location>
</feature>
<evidence type="ECO:0000256" key="5">
    <source>
        <dbReference type="SAM" id="MobiDB-lite"/>
    </source>
</evidence>
<dbReference type="GO" id="GO:1901678">
    <property type="term" value="P:iron coordination entity transport"/>
    <property type="evidence" value="ECO:0007669"/>
    <property type="project" value="UniProtKB-ARBA"/>
</dbReference>
<keyword evidence="9" id="KW-1185">Reference proteome</keyword>